<dbReference type="RefSeq" id="WP_083687124.1">
    <property type="nucleotide sequence ID" value="NZ_CANNEL010000005.1"/>
</dbReference>
<feature type="chain" id="PRO_5009942491" description="Outer membrane protein assembly factor BamE, lipoprotein component of the BamABCDE complex" evidence="1">
    <location>
        <begin position="22"/>
        <end position="129"/>
    </location>
</feature>
<evidence type="ECO:0000313" key="2">
    <source>
        <dbReference type="EMBL" id="SIS23339.1"/>
    </source>
</evidence>
<organism evidence="2 3">
    <name type="scientific">Roseovarius nanhaiticus</name>
    <dbReference type="NCBI Taxonomy" id="573024"/>
    <lineage>
        <taxon>Bacteria</taxon>
        <taxon>Pseudomonadati</taxon>
        <taxon>Pseudomonadota</taxon>
        <taxon>Alphaproteobacteria</taxon>
        <taxon>Rhodobacterales</taxon>
        <taxon>Roseobacteraceae</taxon>
        <taxon>Roseovarius</taxon>
    </lineage>
</organism>
<dbReference type="EMBL" id="FTNV01000003">
    <property type="protein sequence ID" value="SIS23339.1"/>
    <property type="molecule type" value="Genomic_DNA"/>
</dbReference>
<dbReference type="STRING" id="573024.SAMN05216208_2447"/>
<name>A0A1N7HEP8_9RHOB</name>
<protein>
    <recommendedName>
        <fullName evidence="4">Outer membrane protein assembly factor BamE, lipoprotein component of the BamABCDE complex</fullName>
    </recommendedName>
</protein>
<dbReference type="AlphaFoldDB" id="A0A1N7HEP8"/>
<feature type="signal peptide" evidence="1">
    <location>
        <begin position="1"/>
        <end position="21"/>
    </location>
</feature>
<gene>
    <name evidence="2" type="ORF">SAMN05421666_2868</name>
</gene>
<proteinExistence type="predicted"/>
<dbReference type="Proteomes" id="UP000186019">
    <property type="component" value="Unassembled WGS sequence"/>
</dbReference>
<evidence type="ECO:0000256" key="1">
    <source>
        <dbReference type="SAM" id="SignalP"/>
    </source>
</evidence>
<dbReference type="PROSITE" id="PS51257">
    <property type="entry name" value="PROKAR_LIPOPROTEIN"/>
    <property type="match status" value="1"/>
</dbReference>
<accession>A0A1N7HEP8</accession>
<reference evidence="2 3" key="1">
    <citation type="submission" date="2017-01" db="EMBL/GenBank/DDBJ databases">
        <authorList>
            <person name="Mah S.A."/>
            <person name="Swanson W.J."/>
            <person name="Moy G.W."/>
            <person name="Vacquier V.D."/>
        </authorList>
    </citation>
    <scope>NUCLEOTIDE SEQUENCE [LARGE SCALE GENOMIC DNA]</scope>
    <source>
        <strain evidence="2 3">DSM 29590</strain>
    </source>
</reference>
<dbReference type="OrthoDB" id="6400545at2"/>
<evidence type="ECO:0000313" key="3">
    <source>
        <dbReference type="Proteomes" id="UP000186019"/>
    </source>
</evidence>
<keyword evidence="1" id="KW-0732">Signal</keyword>
<keyword evidence="3" id="KW-1185">Reference proteome</keyword>
<sequence>MRAGRHIAATALAALVLLGCAAPNEMQEYVGRNVNEVILDRGSPSEIFNLSDGRRAYQWEITKQGYRPAPRPRIGVGIGIGTGHWGGGITTLGTDYVPYSKECHYTLYADQRGNDWIVMGMRPPVSGCA</sequence>
<evidence type="ECO:0008006" key="4">
    <source>
        <dbReference type="Google" id="ProtNLM"/>
    </source>
</evidence>